<evidence type="ECO:0000259" key="1">
    <source>
        <dbReference type="PROSITE" id="PS50280"/>
    </source>
</evidence>
<accession>A0A9P8AJC3</accession>
<dbReference type="PROSITE" id="PS50280">
    <property type="entry name" value="SET"/>
    <property type="match status" value="1"/>
</dbReference>
<keyword evidence="3" id="KW-1185">Reference proteome</keyword>
<dbReference type="Gene3D" id="6.10.140.2220">
    <property type="match status" value="1"/>
</dbReference>
<dbReference type="PANTHER" id="PTHR46455:SF5">
    <property type="entry name" value="SET AND MYND DOMAIN CONTAINING, ARTHROPOD-SPECIFIC, MEMBER 4, ISOFORM A"/>
    <property type="match status" value="1"/>
</dbReference>
<dbReference type="Proteomes" id="UP000790833">
    <property type="component" value="Unassembled WGS sequence"/>
</dbReference>
<dbReference type="Gene3D" id="1.10.220.160">
    <property type="match status" value="1"/>
</dbReference>
<evidence type="ECO:0000313" key="3">
    <source>
        <dbReference type="Proteomes" id="UP000790833"/>
    </source>
</evidence>
<feature type="domain" description="SET" evidence="1">
    <location>
        <begin position="46"/>
        <end position="157"/>
    </location>
</feature>
<dbReference type="PANTHER" id="PTHR46455">
    <property type="entry name" value="SET AND MYND DOMAIN CONTAINING, ARTHROPOD-SPECIFIC, MEMBER 4, ISOFORM A"/>
    <property type="match status" value="1"/>
</dbReference>
<dbReference type="Gene3D" id="2.170.270.10">
    <property type="entry name" value="SET domain"/>
    <property type="match status" value="1"/>
</dbReference>
<evidence type="ECO:0000313" key="2">
    <source>
        <dbReference type="EMBL" id="KAG7194012.1"/>
    </source>
</evidence>
<name>A0A9P8AJC3_9ASCO</name>
<dbReference type="RefSeq" id="XP_043049559.1">
    <property type="nucleotide sequence ID" value="XM_043195854.1"/>
</dbReference>
<gene>
    <name evidence="2" type="ORF">KQ657_005211</name>
</gene>
<dbReference type="EMBL" id="JAHMUF010000009">
    <property type="protein sequence ID" value="KAG7194012.1"/>
    <property type="molecule type" value="Genomic_DNA"/>
</dbReference>
<dbReference type="GeneID" id="66118585"/>
<proteinExistence type="predicted"/>
<organism evidence="2 3">
    <name type="scientific">Scheffersomyces spartinae</name>
    <dbReference type="NCBI Taxonomy" id="45513"/>
    <lineage>
        <taxon>Eukaryota</taxon>
        <taxon>Fungi</taxon>
        <taxon>Dikarya</taxon>
        <taxon>Ascomycota</taxon>
        <taxon>Saccharomycotina</taxon>
        <taxon>Pichiomycetes</taxon>
        <taxon>Debaryomycetaceae</taxon>
        <taxon>Scheffersomyces</taxon>
    </lineage>
</organism>
<protein>
    <recommendedName>
        <fullName evidence="1">SET domain-containing protein</fullName>
    </recommendedName>
</protein>
<dbReference type="InterPro" id="IPR053010">
    <property type="entry name" value="SET_SmydA-8"/>
</dbReference>
<dbReference type="SUPFAM" id="SSF82199">
    <property type="entry name" value="SET domain"/>
    <property type="match status" value="1"/>
</dbReference>
<reference evidence="2" key="1">
    <citation type="submission" date="2021-03" db="EMBL/GenBank/DDBJ databases">
        <authorList>
            <person name="Palmer J.M."/>
        </authorList>
    </citation>
    <scope>NUCLEOTIDE SEQUENCE</scope>
    <source>
        <strain evidence="2">ARV_011</strain>
    </source>
</reference>
<dbReference type="InterPro" id="IPR046341">
    <property type="entry name" value="SET_dom_sf"/>
</dbReference>
<comment type="caution">
    <text evidence="2">The sequence shown here is derived from an EMBL/GenBank/DDBJ whole genome shotgun (WGS) entry which is preliminary data.</text>
</comment>
<sequence length="505" mass="58837">MFIHQFECDLIGKACDEQPFGQLTLSHITLIRMLALNQADDQGFATRIKELTSHVDNFLDNSEWASSFTEMCDLIISSGQNNEPLLVHQLLGILLVNFIDHTNKYNENIGYSFDPEFSLINHSCVSNTVMVPFNNQTFCLMATRPIGKESQIFTTYIHPGIPRVLRQHELNSRYFFRCVCSSCSLSFDWFFSYNCVRCNHVIYNLDLHTFHQLTIEQLFQNMSMQCRHCQNTISRKLYQKVFQAHQLLFSMMFSDDVIPPITNYPTTSLGYELTDTIATKVSNIITVLETSPQVVPLFCYPLNIYVNTMASWTHGSRNDNGVESMMEWAKWEFKRVFSVIIPSDISQLRFLCNFHYVAVADCLVELFCFMMENSPKDTSMDDDYDMALIVFKCAIFFYLQALESYTRRILDNNIREMARDIISKINFMFRIDTENSTANLQQFQSLNPSSYCQNMFVKEVHLILKLFQVQVQIHKHNQLKMCFADRARCTLFESIDELHCKSFFS</sequence>
<dbReference type="Pfam" id="PF00856">
    <property type="entry name" value="SET"/>
    <property type="match status" value="1"/>
</dbReference>
<dbReference type="AlphaFoldDB" id="A0A9P8AJC3"/>
<dbReference type="OrthoDB" id="4008679at2759"/>
<dbReference type="InterPro" id="IPR001214">
    <property type="entry name" value="SET_dom"/>
</dbReference>
<dbReference type="CDD" id="cd20071">
    <property type="entry name" value="SET_SMYD"/>
    <property type="match status" value="1"/>
</dbReference>